<keyword evidence="2" id="KW-0227">DNA damage</keyword>
<feature type="compositionally biased region" description="Basic and acidic residues" evidence="9">
    <location>
        <begin position="177"/>
        <end position="191"/>
    </location>
</feature>
<dbReference type="Pfam" id="PF21530">
    <property type="entry name" value="Pif1_2B_dom"/>
    <property type="match status" value="1"/>
</dbReference>
<dbReference type="Proteomes" id="UP000256964">
    <property type="component" value="Unassembled WGS sequence"/>
</dbReference>
<evidence type="ECO:0000313" key="12">
    <source>
        <dbReference type="Proteomes" id="UP000256964"/>
    </source>
</evidence>
<feature type="compositionally biased region" description="Low complexity" evidence="9">
    <location>
        <begin position="1"/>
        <end position="16"/>
    </location>
</feature>
<dbReference type="PANTHER" id="PTHR47642:SF5">
    <property type="entry name" value="ATP-DEPENDENT DNA HELICASE"/>
    <property type="match status" value="1"/>
</dbReference>
<evidence type="ECO:0000313" key="11">
    <source>
        <dbReference type="EMBL" id="RDX56238.1"/>
    </source>
</evidence>
<feature type="region of interest" description="Disordered" evidence="9">
    <location>
        <begin position="160"/>
        <end position="191"/>
    </location>
</feature>
<reference evidence="11 12" key="1">
    <citation type="journal article" date="2018" name="Biotechnol. Biofuels">
        <title>Integrative visual omics of the white-rot fungus Polyporus brumalis exposes the biotechnological potential of its oxidative enzymes for delignifying raw plant biomass.</title>
        <authorList>
            <person name="Miyauchi S."/>
            <person name="Rancon A."/>
            <person name="Drula E."/>
            <person name="Hage H."/>
            <person name="Chaduli D."/>
            <person name="Favel A."/>
            <person name="Grisel S."/>
            <person name="Henrissat B."/>
            <person name="Herpoel-Gimbert I."/>
            <person name="Ruiz-Duenas F.J."/>
            <person name="Chevret D."/>
            <person name="Hainaut M."/>
            <person name="Lin J."/>
            <person name="Wang M."/>
            <person name="Pangilinan J."/>
            <person name="Lipzen A."/>
            <person name="Lesage-Meessen L."/>
            <person name="Navarro D."/>
            <person name="Riley R."/>
            <person name="Grigoriev I.V."/>
            <person name="Zhou S."/>
            <person name="Raouche S."/>
            <person name="Rosso M.N."/>
        </authorList>
    </citation>
    <scope>NUCLEOTIDE SEQUENCE [LARGE SCALE GENOMIC DNA]</scope>
    <source>
        <strain evidence="11 12">BRFM 1820</strain>
    </source>
</reference>
<evidence type="ECO:0000256" key="9">
    <source>
        <dbReference type="SAM" id="MobiDB-lite"/>
    </source>
</evidence>
<keyword evidence="8" id="KW-0413">Isomerase</keyword>
<dbReference type="PANTHER" id="PTHR47642">
    <property type="entry name" value="ATP-DEPENDENT DNA HELICASE"/>
    <property type="match status" value="1"/>
</dbReference>
<keyword evidence="12" id="KW-1185">Reference proteome</keyword>
<gene>
    <name evidence="11" type="ORF">OH76DRAFT_607069</name>
</gene>
<proteinExistence type="predicted"/>
<feature type="region of interest" description="Disordered" evidence="9">
    <location>
        <begin position="1"/>
        <end position="22"/>
    </location>
</feature>
<organism evidence="11 12">
    <name type="scientific">Lentinus brumalis</name>
    <dbReference type="NCBI Taxonomy" id="2498619"/>
    <lineage>
        <taxon>Eukaryota</taxon>
        <taxon>Fungi</taxon>
        <taxon>Dikarya</taxon>
        <taxon>Basidiomycota</taxon>
        <taxon>Agaricomycotina</taxon>
        <taxon>Agaricomycetes</taxon>
        <taxon>Polyporales</taxon>
        <taxon>Polyporaceae</taxon>
        <taxon>Lentinus</taxon>
    </lineage>
</organism>
<evidence type="ECO:0000256" key="1">
    <source>
        <dbReference type="ARBA" id="ARBA00022741"/>
    </source>
</evidence>
<dbReference type="InterPro" id="IPR051055">
    <property type="entry name" value="PIF1_helicase"/>
</dbReference>
<evidence type="ECO:0000256" key="6">
    <source>
        <dbReference type="ARBA" id="ARBA00023125"/>
    </source>
</evidence>
<keyword evidence="4" id="KW-0347">Helicase</keyword>
<keyword evidence="1" id="KW-0547">Nucleotide-binding</keyword>
<dbReference type="SUPFAM" id="SSF52540">
    <property type="entry name" value="P-loop containing nucleoside triphosphate hydrolases"/>
    <property type="match status" value="1"/>
</dbReference>
<evidence type="ECO:0000256" key="4">
    <source>
        <dbReference type="ARBA" id="ARBA00022806"/>
    </source>
</evidence>
<evidence type="ECO:0000256" key="8">
    <source>
        <dbReference type="ARBA" id="ARBA00023235"/>
    </source>
</evidence>
<dbReference type="AlphaFoldDB" id="A0A371DUU4"/>
<evidence type="ECO:0000256" key="3">
    <source>
        <dbReference type="ARBA" id="ARBA00022801"/>
    </source>
</evidence>
<dbReference type="InterPro" id="IPR049163">
    <property type="entry name" value="Pif1-like_2B_dom"/>
</dbReference>
<protein>
    <recommendedName>
        <fullName evidence="10">DNA helicase Pif1-like 2B domain-containing protein</fullName>
    </recommendedName>
</protein>
<keyword evidence="6" id="KW-0238">DNA-binding</keyword>
<dbReference type="InterPro" id="IPR027417">
    <property type="entry name" value="P-loop_NTPase"/>
</dbReference>
<accession>A0A371DUU4</accession>
<evidence type="ECO:0000256" key="5">
    <source>
        <dbReference type="ARBA" id="ARBA00022840"/>
    </source>
</evidence>
<feature type="domain" description="DNA helicase Pif1-like 2B" evidence="10">
    <location>
        <begin position="100"/>
        <end position="136"/>
    </location>
</feature>
<name>A0A371DUU4_9APHY</name>
<evidence type="ECO:0000256" key="2">
    <source>
        <dbReference type="ARBA" id="ARBA00022763"/>
    </source>
</evidence>
<keyword evidence="7" id="KW-0234">DNA repair</keyword>
<dbReference type="EMBL" id="KZ857381">
    <property type="protein sequence ID" value="RDX56238.1"/>
    <property type="molecule type" value="Genomic_DNA"/>
</dbReference>
<dbReference type="STRING" id="139420.A0A371DUU4"/>
<keyword evidence="3" id="KW-0378">Hydrolase</keyword>
<dbReference type="OrthoDB" id="432234at2759"/>
<evidence type="ECO:0000259" key="10">
    <source>
        <dbReference type="Pfam" id="PF21530"/>
    </source>
</evidence>
<sequence length="278" mass="30808">MKRPLSFSISSRVRSSTTMGSSPRSCEFVLSTAEWLHGTYSLRFRSASYPTRDEAGSANSRRLKALQGEPRNYKALDVPGRDKNGRTYPADRVERALKDAIVPKILPLKIGAQVMLVKNIIQGLLVNGSLGRVVAFYKPRDALEKGIEIAIPDNQQGLRKALGKEDDKNDAGAGGRADAKRPHEKLQEQAQAEQREQTLKKILAYNDVWPCVQFHSGPLMLCVPLSFEVINADGNIEAVREQVPLILAWALSIHKSQGQTLEHVRVNLDRTFEKGQGA</sequence>
<keyword evidence="5" id="KW-0067">ATP-binding</keyword>
<dbReference type="CDD" id="cd18809">
    <property type="entry name" value="SF1_C_RecD"/>
    <property type="match status" value="1"/>
</dbReference>
<evidence type="ECO:0000256" key="7">
    <source>
        <dbReference type="ARBA" id="ARBA00023204"/>
    </source>
</evidence>